<evidence type="ECO:0008006" key="7">
    <source>
        <dbReference type="Google" id="ProtNLM"/>
    </source>
</evidence>
<protein>
    <recommendedName>
        <fullName evidence="7">Lipoprotein</fullName>
    </recommendedName>
</protein>
<evidence type="ECO:0000256" key="1">
    <source>
        <dbReference type="SAM" id="Coils"/>
    </source>
</evidence>
<evidence type="ECO:0000313" key="5">
    <source>
        <dbReference type="Proteomes" id="UP000076878"/>
    </source>
</evidence>
<dbReference type="AlphaFoldDB" id="A0A143ZCD4"/>
<evidence type="ECO:0000313" key="6">
    <source>
        <dbReference type="Proteomes" id="UP000199280"/>
    </source>
</evidence>
<keyword evidence="6" id="KW-1185">Reference proteome</keyword>
<feature type="chain" id="PRO_5038619489" description="Lipoprotein" evidence="2">
    <location>
        <begin position="23"/>
        <end position="268"/>
    </location>
</feature>
<proteinExistence type="predicted"/>
<reference evidence="4 6" key="2">
    <citation type="submission" date="2016-10" db="EMBL/GenBank/DDBJ databases">
        <authorList>
            <person name="Varghese N."/>
            <person name="Submissions S."/>
        </authorList>
    </citation>
    <scope>NUCLEOTIDE SEQUENCE [LARGE SCALE GENOMIC DNA]</scope>
    <source>
        <strain evidence="4 6">DSM 22150</strain>
    </source>
</reference>
<dbReference type="EMBL" id="FNYT01000033">
    <property type="protein sequence ID" value="SEJ86998.1"/>
    <property type="molecule type" value="Genomic_DNA"/>
</dbReference>
<evidence type="ECO:0000313" key="4">
    <source>
        <dbReference type="EMBL" id="SEJ86998.1"/>
    </source>
</evidence>
<feature type="coiled-coil region" evidence="1">
    <location>
        <begin position="169"/>
        <end position="209"/>
    </location>
</feature>
<dbReference type="PROSITE" id="PS51257">
    <property type="entry name" value="PROKAR_LIPOPROTEIN"/>
    <property type="match status" value="1"/>
</dbReference>
<keyword evidence="2" id="KW-0732">Signal</keyword>
<dbReference type="Proteomes" id="UP000076878">
    <property type="component" value="Unassembled WGS sequence"/>
</dbReference>
<sequence>MAQKMKKTIVTTLTLFSMLVLSGCGGSTSTSIIVDSIGNAAQKNAELDNARFETTFSMKGAAEPLDQSSEGAFVKAAESDYEWYQETVFAEETTTETAQIGGKQYQKIRVPGQTETQWVEISSTELSLQDLLRTLFENDIVEAEIAESKVEDKGGSTEYTLTMSDAYAKRIKARNVNELQQNIDEMEQNNEETLVIEELETKLQEIEETDYEDITITCEINEADFLTAVHYESTVVPPTGETYTLSTSFALTEYNLSDTGDLLPKIGE</sequence>
<name>A0A143ZCD4_9LACT</name>
<evidence type="ECO:0000313" key="3">
    <source>
        <dbReference type="EMBL" id="CZR09818.1"/>
    </source>
</evidence>
<reference evidence="3 5" key="1">
    <citation type="submission" date="2016-02" db="EMBL/GenBank/DDBJ databases">
        <authorList>
            <person name="Wen L."/>
            <person name="He K."/>
            <person name="Yang H."/>
        </authorList>
    </citation>
    <scope>NUCLEOTIDE SEQUENCE [LARGE SCALE GENOMIC DNA]</scope>
    <source>
        <strain evidence="3">Trichococcus_R210</strain>
    </source>
</reference>
<organism evidence="3 5">
    <name type="scientific">Trichococcus ilyis</name>
    <dbReference type="NCBI Taxonomy" id="640938"/>
    <lineage>
        <taxon>Bacteria</taxon>
        <taxon>Bacillati</taxon>
        <taxon>Bacillota</taxon>
        <taxon>Bacilli</taxon>
        <taxon>Lactobacillales</taxon>
        <taxon>Carnobacteriaceae</taxon>
        <taxon>Trichococcus</taxon>
    </lineage>
</organism>
<dbReference type="RefSeq" id="WP_165605759.1">
    <property type="nucleotide sequence ID" value="NZ_FJNB01000030.1"/>
</dbReference>
<gene>
    <name evidence="4" type="ORF">SAMN05216375_13312</name>
    <name evidence="3" type="ORF">TR210_2808</name>
</gene>
<dbReference type="EMBL" id="FJNB01000030">
    <property type="protein sequence ID" value="CZR09818.1"/>
    <property type="molecule type" value="Genomic_DNA"/>
</dbReference>
<accession>A0A143ZCD4</accession>
<feature type="signal peptide" evidence="2">
    <location>
        <begin position="1"/>
        <end position="22"/>
    </location>
</feature>
<keyword evidence="1" id="KW-0175">Coiled coil</keyword>
<dbReference type="Proteomes" id="UP000199280">
    <property type="component" value="Unassembled WGS sequence"/>
</dbReference>
<evidence type="ECO:0000256" key="2">
    <source>
        <dbReference type="SAM" id="SignalP"/>
    </source>
</evidence>